<keyword evidence="7" id="KW-0539">Nucleus</keyword>
<dbReference type="EnsemblMetazoa" id="SMAR008709-RA">
    <property type="protein sequence ID" value="SMAR008709-PA"/>
    <property type="gene ID" value="SMAR008709"/>
</dbReference>
<dbReference type="STRING" id="126957.T1J512"/>
<evidence type="ECO:0000256" key="8">
    <source>
        <dbReference type="ARBA" id="ARBA00047571"/>
    </source>
</evidence>
<comment type="catalytic activity">
    <reaction evidence="8">
        <text>L-lysyl(4)-[histone H3] + 3 S-adenosyl-L-methionine = N(6),N(6),N(6)-trimethyl-L-lysyl(4)-[histone H3] + 3 S-adenosyl-L-homocysteine + 3 H(+)</text>
        <dbReference type="Rhea" id="RHEA:60260"/>
        <dbReference type="Rhea" id="RHEA-COMP:15537"/>
        <dbReference type="Rhea" id="RHEA-COMP:15547"/>
        <dbReference type="ChEBI" id="CHEBI:15378"/>
        <dbReference type="ChEBI" id="CHEBI:29969"/>
        <dbReference type="ChEBI" id="CHEBI:57856"/>
        <dbReference type="ChEBI" id="CHEBI:59789"/>
        <dbReference type="ChEBI" id="CHEBI:61961"/>
        <dbReference type="EC" id="2.1.1.354"/>
    </reaction>
</comment>
<comment type="subcellular location">
    <subcellularLocation>
        <location evidence="1">Nucleus</location>
    </subcellularLocation>
</comment>
<dbReference type="GO" id="GO:0048188">
    <property type="term" value="C:Set1C/COMPASS complex"/>
    <property type="evidence" value="ECO:0007669"/>
    <property type="project" value="TreeGrafter"/>
</dbReference>
<name>T1J512_STRMM</name>
<organism evidence="12 13">
    <name type="scientific">Strigamia maritima</name>
    <name type="common">European centipede</name>
    <name type="synonym">Geophilus maritimus</name>
    <dbReference type="NCBI Taxonomy" id="126957"/>
    <lineage>
        <taxon>Eukaryota</taxon>
        <taxon>Metazoa</taxon>
        <taxon>Ecdysozoa</taxon>
        <taxon>Arthropoda</taxon>
        <taxon>Myriapoda</taxon>
        <taxon>Chilopoda</taxon>
        <taxon>Pleurostigmophora</taxon>
        <taxon>Geophilomorpha</taxon>
        <taxon>Linotaeniidae</taxon>
        <taxon>Strigamia</taxon>
    </lineage>
</organism>
<dbReference type="HOGENOM" id="CLU_1236427_0_0_1"/>
<protein>
    <recommendedName>
        <fullName evidence="2">[histone H3]-lysine(4) N-trimethyltransferase</fullName>
        <ecNumber evidence="2">2.1.1.354</ecNumber>
    </recommendedName>
</protein>
<dbReference type="EMBL" id="JH431850">
    <property type="status" value="NOT_ANNOTATED_CDS"/>
    <property type="molecule type" value="Genomic_DNA"/>
</dbReference>
<dbReference type="AlphaFoldDB" id="T1J512"/>
<dbReference type="eggNOG" id="KOG1080">
    <property type="taxonomic scope" value="Eukaryota"/>
</dbReference>
<dbReference type="Gene3D" id="2.170.270.10">
    <property type="entry name" value="SET domain"/>
    <property type="match status" value="1"/>
</dbReference>
<dbReference type="PANTHER" id="PTHR45814">
    <property type="entry name" value="HISTONE-LYSINE N-METHYLTRANSFERASE SETD1"/>
    <property type="match status" value="1"/>
</dbReference>
<dbReference type="Pfam" id="PF00856">
    <property type="entry name" value="SET"/>
    <property type="match status" value="1"/>
</dbReference>
<evidence type="ECO:0000256" key="5">
    <source>
        <dbReference type="ARBA" id="ARBA00022691"/>
    </source>
</evidence>
<keyword evidence="6" id="KW-0156">Chromatin regulator</keyword>
<dbReference type="Proteomes" id="UP000014500">
    <property type="component" value="Unassembled WGS sequence"/>
</dbReference>
<proteinExistence type="predicted"/>
<evidence type="ECO:0000256" key="3">
    <source>
        <dbReference type="ARBA" id="ARBA00022603"/>
    </source>
</evidence>
<dbReference type="EC" id="2.1.1.354" evidence="2"/>
<feature type="domain" description="SET" evidence="11">
    <location>
        <begin position="28"/>
        <end position="63"/>
    </location>
</feature>
<dbReference type="InterPro" id="IPR044570">
    <property type="entry name" value="Set1-like"/>
</dbReference>
<evidence type="ECO:0000259" key="11">
    <source>
        <dbReference type="Pfam" id="PF00856"/>
    </source>
</evidence>
<evidence type="ECO:0000313" key="12">
    <source>
        <dbReference type="EnsemblMetazoa" id="SMAR008709-PA"/>
    </source>
</evidence>
<keyword evidence="3" id="KW-0489">Methyltransferase</keyword>
<keyword evidence="13" id="KW-1185">Reference proteome</keyword>
<keyword evidence="5" id="KW-0949">S-adenosyl-L-methionine</keyword>
<evidence type="ECO:0000256" key="9">
    <source>
        <dbReference type="SAM" id="MobiDB-lite"/>
    </source>
</evidence>
<reference evidence="13" key="1">
    <citation type="submission" date="2011-05" db="EMBL/GenBank/DDBJ databases">
        <authorList>
            <person name="Richards S.R."/>
            <person name="Qu J."/>
            <person name="Jiang H."/>
            <person name="Jhangiani S.N."/>
            <person name="Agravi P."/>
            <person name="Goodspeed R."/>
            <person name="Gross S."/>
            <person name="Mandapat C."/>
            <person name="Jackson L."/>
            <person name="Mathew T."/>
            <person name="Pu L."/>
            <person name="Thornton R."/>
            <person name="Saada N."/>
            <person name="Wilczek-Boney K.B."/>
            <person name="Lee S."/>
            <person name="Kovar C."/>
            <person name="Wu Y."/>
            <person name="Scherer S.E."/>
            <person name="Worley K.C."/>
            <person name="Muzny D.M."/>
            <person name="Gibbs R."/>
        </authorList>
    </citation>
    <scope>NUCLEOTIDE SEQUENCE</scope>
    <source>
        <strain evidence="13">Brora</strain>
    </source>
</reference>
<keyword evidence="10" id="KW-0732">Signal</keyword>
<reference evidence="12" key="2">
    <citation type="submission" date="2015-02" db="UniProtKB">
        <authorList>
            <consortium name="EnsemblMetazoa"/>
        </authorList>
    </citation>
    <scope>IDENTIFICATION</scope>
</reference>
<accession>T1J512</accession>
<dbReference type="GO" id="GO:0140999">
    <property type="term" value="F:histone H3K4 trimethyltransferase activity"/>
    <property type="evidence" value="ECO:0007669"/>
    <property type="project" value="UniProtKB-EC"/>
</dbReference>
<evidence type="ECO:0000256" key="10">
    <source>
        <dbReference type="SAM" id="SignalP"/>
    </source>
</evidence>
<dbReference type="InterPro" id="IPR046341">
    <property type="entry name" value="SET_dom_sf"/>
</dbReference>
<keyword evidence="4" id="KW-0808">Transferase</keyword>
<evidence type="ECO:0000256" key="4">
    <source>
        <dbReference type="ARBA" id="ARBA00022679"/>
    </source>
</evidence>
<sequence length="224" mass="26314">MKMALFLLLNQGKKTMKFFLWILVAVAEPNCYAKVITVEGQKKIVIYSKQAINVNEEITYDYKFPIEDEKIPCTKFKCYHLPSTKIMVPTYKRYHMPSTKIMRHHIDPDLRQAPRSRPPSPPPPQTLTEAQLPWKRDADDTVDEAEPVRQQEFPSWIDNKEYTTYMSPSSSFHDDFQGTPTRTPLFDMFERLEEEIEDPEDTVIEVDDQIEFTKETKDTKDTKL</sequence>
<evidence type="ECO:0000256" key="7">
    <source>
        <dbReference type="ARBA" id="ARBA00023242"/>
    </source>
</evidence>
<feature type="compositionally biased region" description="Pro residues" evidence="9">
    <location>
        <begin position="116"/>
        <end position="125"/>
    </location>
</feature>
<dbReference type="GO" id="GO:0032259">
    <property type="term" value="P:methylation"/>
    <property type="evidence" value="ECO:0007669"/>
    <property type="project" value="UniProtKB-KW"/>
</dbReference>
<evidence type="ECO:0000256" key="2">
    <source>
        <dbReference type="ARBA" id="ARBA00012182"/>
    </source>
</evidence>
<evidence type="ECO:0000256" key="1">
    <source>
        <dbReference type="ARBA" id="ARBA00004123"/>
    </source>
</evidence>
<dbReference type="SUPFAM" id="SSF82199">
    <property type="entry name" value="SET domain"/>
    <property type="match status" value="1"/>
</dbReference>
<evidence type="ECO:0000256" key="6">
    <source>
        <dbReference type="ARBA" id="ARBA00022853"/>
    </source>
</evidence>
<feature type="chain" id="PRO_5004590317" description="[histone H3]-lysine(4) N-trimethyltransferase" evidence="10">
    <location>
        <begin position="34"/>
        <end position="224"/>
    </location>
</feature>
<feature type="region of interest" description="Disordered" evidence="9">
    <location>
        <begin position="110"/>
        <end position="134"/>
    </location>
</feature>
<feature type="signal peptide" evidence="10">
    <location>
        <begin position="1"/>
        <end position="33"/>
    </location>
</feature>
<dbReference type="PANTHER" id="PTHR45814:SF2">
    <property type="entry name" value="HISTONE-LYSINE N-METHYLTRANSFERASE SETD1"/>
    <property type="match status" value="1"/>
</dbReference>
<evidence type="ECO:0000313" key="13">
    <source>
        <dbReference type="Proteomes" id="UP000014500"/>
    </source>
</evidence>
<dbReference type="InterPro" id="IPR001214">
    <property type="entry name" value="SET_dom"/>
</dbReference>